<feature type="region of interest" description="Disordered" evidence="1">
    <location>
        <begin position="1"/>
        <end position="117"/>
    </location>
</feature>
<feature type="region of interest" description="Disordered" evidence="1">
    <location>
        <begin position="164"/>
        <end position="227"/>
    </location>
</feature>
<proteinExistence type="predicted"/>
<sequence length="227" mass="25126">MAAADEANTKNNTGAEDAKQSRKRMLFRRWRLKDEAVKAITSNSPVRNDDKKQEPPSKKTVTPTINEEDEPEDKSPMRILSPRATDSTFLPTPTPSRRRHFWSMKKKPLPNPSPLYKSMSYDAAKELQGSPTPVTRKGMSAAEIKQVMSAFAVPEQKNELEVNASLAQSPGKGAALGSHPPSSEDEDNEAAGVVLVGDEKMKTGRRGLENGKRRSERRENRSTELLG</sequence>
<gene>
    <name evidence="2" type="ORF">DM02DRAFT_608837</name>
</gene>
<feature type="compositionally biased region" description="Basic and acidic residues" evidence="1">
    <location>
        <begin position="47"/>
        <end position="57"/>
    </location>
</feature>
<name>A0A2V1EAW2_9PLEO</name>
<evidence type="ECO:0000313" key="3">
    <source>
        <dbReference type="Proteomes" id="UP000244855"/>
    </source>
</evidence>
<dbReference type="EMBL" id="KZ805304">
    <property type="protein sequence ID" value="PVI07292.1"/>
    <property type="molecule type" value="Genomic_DNA"/>
</dbReference>
<accession>A0A2V1EAW2</accession>
<evidence type="ECO:0000313" key="2">
    <source>
        <dbReference type="EMBL" id="PVI07292.1"/>
    </source>
</evidence>
<organism evidence="2 3">
    <name type="scientific">Periconia macrospinosa</name>
    <dbReference type="NCBI Taxonomy" id="97972"/>
    <lineage>
        <taxon>Eukaryota</taxon>
        <taxon>Fungi</taxon>
        <taxon>Dikarya</taxon>
        <taxon>Ascomycota</taxon>
        <taxon>Pezizomycotina</taxon>
        <taxon>Dothideomycetes</taxon>
        <taxon>Pleosporomycetidae</taxon>
        <taxon>Pleosporales</taxon>
        <taxon>Massarineae</taxon>
        <taxon>Periconiaceae</taxon>
        <taxon>Periconia</taxon>
    </lineage>
</organism>
<dbReference type="AlphaFoldDB" id="A0A2V1EAW2"/>
<feature type="compositionally biased region" description="Basic and acidic residues" evidence="1">
    <location>
        <begin position="197"/>
        <end position="227"/>
    </location>
</feature>
<feature type="compositionally biased region" description="Basic residues" evidence="1">
    <location>
        <begin position="96"/>
        <end position="108"/>
    </location>
</feature>
<dbReference type="OrthoDB" id="10535711at2759"/>
<evidence type="ECO:0000256" key="1">
    <source>
        <dbReference type="SAM" id="MobiDB-lite"/>
    </source>
</evidence>
<reference evidence="2 3" key="1">
    <citation type="journal article" date="2018" name="Sci. Rep.">
        <title>Comparative genomics provides insights into the lifestyle and reveals functional heterogeneity of dark septate endophytic fungi.</title>
        <authorList>
            <person name="Knapp D.G."/>
            <person name="Nemeth J.B."/>
            <person name="Barry K."/>
            <person name="Hainaut M."/>
            <person name="Henrissat B."/>
            <person name="Johnson J."/>
            <person name="Kuo A."/>
            <person name="Lim J.H.P."/>
            <person name="Lipzen A."/>
            <person name="Nolan M."/>
            <person name="Ohm R.A."/>
            <person name="Tamas L."/>
            <person name="Grigoriev I.V."/>
            <person name="Spatafora J.W."/>
            <person name="Nagy L.G."/>
            <person name="Kovacs G.M."/>
        </authorList>
    </citation>
    <scope>NUCLEOTIDE SEQUENCE [LARGE SCALE GENOMIC DNA]</scope>
    <source>
        <strain evidence="2 3">DSE2036</strain>
    </source>
</reference>
<keyword evidence="3" id="KW-1185">Reference proteome</keyword>
<feature type="compositionally biased region" description="Basic residues" evidence="1">
    <location>
        <begin position="21"/>
        <end position="31"/>
    </location>
</feature>
<dbReference type="Proteomes" id="UP000244855">
    <property type="component" value="Unassembled WGS sequence"/>
</dbReference>
<protein>
    <submittedName>
        <fullName evidence="2">Uncharacterized protein</fullName>
    </submittedName>
</protein>